<feature type="domain" description="Formyl transferase C-terminal" evidence="7">
    <location>
        <begin position="205"/>
        <end position="301"/>
    </location>
</feature>
<dbReference type="CDD" id="cd08704">
    <property type="entry name" value="Met_tRNA_FMT_C"/>
    <property type="match status" value="1"/>
</dbReference>
<evidence type="ECO:0000259" key="7">
    <source>
        <dbReference type="Pfam" id="PF02911"/>
    </source>
</evidence>
<dbReference type="EMBL" id="UINC01003755">
    <property type="protein sequence ID" value="SVA08980.1"/>
    <property type="molecule type" value="Genomic_DNA"/>
</dbReference>
<feature type="region of interest" description="Disordered" evidence="5">
    <location>
        <begin position="187"/>
        <end position="207"/>
    </location>
</feature>
<dbReference type="Pfam" id="PF02911">
    <property type="entry name" value="Formyl_trans_C"/>
    <property type="match status" value="1"/>
</dbReference>
<protein>
    <recommendedName>
        <fullName evidence="2">methionyl-tRNA formyltransferase</fullName>
        <ecNumber evidence="2">2.1.2.9</ecNumber>
    </recommendedName>
</protein>
<dbReference type="InterPro" id="IPR036477">
    <property type="entry name" value="Formyl_transf_N_sf"/>
</dbReference>
<evidence type="ECO:0000256" key="2">
    <source>
        <dbReference type="ARBA" id="ARBA00012261"/>
    </source>
</evidence>
<comment type="similarity">
    <text evidence="1">Belongs to the Fmt family.</text>
</comment>
<dbReference type="HAMAP" id="MF_00182">
    <property type="entry name" value="Formyl_trans"/>
    <property type="match status" value="1"/>
</dbReference>
<dbReference type="InterPro" id="IPR005794">
    <property type="entry name" value="Fmt"/>
</dbReference>
<accession>A0A381SY79</accession>
<gene>
    <name evidence="8" type="ORF">METZ01_LOCUS61834</name>
</gene>
<dbReference type="PANTHER" id="PTHR11138">
    <property type="entry name" value="METHIONYL-TRNA FORMYLTRANSFERASE"/>
    <property type="match status" value="1"/>
</dbReference>
<keyword evidence="4" id="KW-0648">Protein biosynthesis</keyword>
<dbReference type="GO" id="GO:0004479">
    <property type="term" value="F:methionyl-tRNA formyltransferase activity"/>
    <property type="evidence" value="ECO:0007669"/>
    <property type="project" value="UniProtKB-EC"/>
</dbReference>
<proteinExistence type="inferred from homology"/>
<evidence type="ECO:0000313" key="8">
    <source>
        <dbReference type="EMBL" id="SVA08980.1"/>
    </source>
</evidence>
<dbReference type="PANTHER" id="PTHR11138:SF5">
    <property type="entry name" value="METHIONYL-TRNA FORMYLTRANSFERASE, MITOCHONDRIAL"/>
    <property type="match status" value="1"/>
</dbReference>
<dbReference type="GO" id="GO:0005829">
    <property type="term" value="C:cytosol"/>
    <property type="evidence" value="ECO:0007669"/>
    <property type="project" value="TreeGrafter"/>
</dbReference>
<sequence length="311" mass="33536">MNPLRIVFMGNPDFAVPSLNEIMVSEHEVVAVVTSPDKPRGRGKSVSPTMVAQRASDYALPLIQPSLLKDDFFISQLQELKADLFSVVAFRLLPSAVLQIPKIGSVNLHPSLLPQYRGAAPLQWALMNGDVKTGITTFLLSPAMDSGDILMTRPLGIFPEDDSGSLSLRASQLGAHLLVETIDSLARGTASPKPQDDSNASRAPKITSEDCEIDWTKSAASVRNQVRALSPTPGAYTSLAGRRLKIYRCELSLAEEETSGEVISLNKTSFTVRCGSGSVVIQELQPEGKRRMTSGEFLAGTQLRVGDCLGK</sequence>
<dbReference type="EC" id="2.1.2.9" evidence="2"/>
<dbReference type="AlphaFoldDB" id="A0A381SY79"/>
<dbReference type="SUPFAM" id="SSF53328">
    <property type="entry name" value="Formyltransferase"/>
    <property type="match status" value="1"/>
</dbReference>
<dbReference type="Gene3D" id="3.10.25.10">
    <property type="entry name" value="Formyl transferase, C-terminal domain"/>
    <property type="match status" value="1"/>
</dbReference>
<reference evidence="8" key="1">
    <citation type="submission" date="2018-05" db="EMBL/GenBank/DDBJ databases">
        <authorList>
            <person name="Lanie J.A."/>
            <person name="Ng W.-L."/>
            <person name="Kazmierczak K.M."/>
            <person name="Andrzejewski T.M."/>
            <person name="Davidsen T.M."/>
            <person name="Wayne K.J."/>
            <person name="Tettelin H."/>
            <person name="Glass J.I."/>
            <person name="Rusch D."/>
            <person name="Podicherti R."/>
            <person name="Tsui H.-C.T."/>
            <person name="Winkler M.E."/>
        </authorList>
    </citation>
    <scope>NUCLEOTIDE SEQUENCE</scope>
</reference>
<name>A0A381SY79_9ZZZZ</name>
<dbReference type="InterPro" id="IPR011034">
    <property type="entry name" value="Formyl_transferase-like_C_sf"/>
</dbReference>
<keyword evidence="3" id="KW-0808">Transferase</keyword>
<evidence type="ECO:0000256" key="3">
    <source>
        <dbReference type="ARBA" id="ARBA00022679"/>
    </source>
</evidence>
<evidence type="ECO:0000256" key="5">
    <source>
        <dbReference type="SAM" id="MobiDB-lite"/>
    </source>
</evidence>
<dbReference type="SUPFAM" id="SSF50486">
    <property type="entry name" value="FMT C-terminal domain-like"/>
    <property type="match status" value="1"/>
</dbReference>
<dbReference type="InterPro" id="IPR002376">
    <property type="entry name" value="Formyl_transf_N"/>
</dbReference>
<organism evidence="8">
    <name type="scientific">marine metagenome</name>
    <dbReference type="NCBI Taxonomy" id="408172"/>
    <lineage>
        <taxon>unclassified sequences</taxon>
        <taxon>metagenomes</taxon>
        <taxon>ecological metagenomes</taxon>
    </lineage>
</organism>
<evidence type="ECO:0000259" key="6">
    <source>
        <dbReference type="Pfam" id="PF00551"/>
    </source>
</evidence>
<feature type="domain" description="Formyl transferase N-terminal" evidence="6">
    <location>
        <begin position="5"/>
        <end position="182"/>
    </location>
</feature>
<evidence type="ECO:0000256" key="1">
    <source>
        <dbReference type="ARBA" id="ARBA00010699"/>
    </source>
</evidence>
<dbReference type="Pfam" id="PF00551">
    <property type="entry name" value="Formyl_trans_N"/>
    <property type="match status" value="1"/>
</dbReference>
<dbReference type="Gene3D" id="3.40.50.170">
    <property type="entry name" value="Formyl transferase, N-terminal domain"/>
    <property type="match status" value="1"/>
</dbReference>
<dbReference type="CDD" id="cd08646">
    <property type="entry name" value="FMT_core_Met-tRNA-FMT_N"/>
    <property type="match status" value="1"/>
</dbReference>
<evidence type="ECO:0000256" key="4">
    <source>
        <dbReference type="ARBA" id="ARBA00022917"/>
    </source>
</evidence>
<dbReference type="InterPro" id="IPR044135">
    <property type="entry name" value="Met-tRNA-FMT_C"/>
</dbReference>
<dbReference type="InterPro" id="IPR037022">
    <property type="entry name" value="Formyl_trans_C_sf"/>
</dbReference>
<dbReference type="InterPro" id="IPR041711">
    <property type="entry name" value="Met-tRNA-FMT_N"/>
</dbReference>
<dbReference type="InterPro" id="IPR005793">
    <property type="entry name" value="Formyl_trans_C"/>
</dbReference>
<dbReference type="NCBIfam" id="TIGR00460">
    <property type="entry name" value="fmt"/>
    <property type="match status" value="1"/>
</dbReference>